<comment type="subcellular location">
    <subcellularLocation>
        <location evidence="1 7">Cytoplasm</location>
    </subcellularLocation>
</comment>
<reference evidence="9 10" key="1">
    <citation type="journal article" date="2009" name="Int. J. Syst. Evol. Microbiol.">
        <title>Paenibacillus contaminans sp. nov., isolated from a contaminated laboratory plate.</title>
        <authorList>
            <person name="Chou J.H."/>
            <person name="Lee J.H."/>
            <person name="Lin M.C."/>
            <person name="Chang P.S."/>
            <person name="Arun A.B."/>
            <person name="Young C.C."/>
            <person name="Chen W.M."/>
        </authorList>
    </citation>
    <scope>NUCLEOTIDE SEQUENCE [LARGE SCALE GENOMIC DNA]</scope>
    <source>
        <strain evidence="9 10">CKOBP-6</strain>
    </source>
</reference>
<dbReference type="RefSeq" id="WP_113036159.1">
    <property type="nucleotide sequence ID" value="NZ_QMFB01000042.1"/>
</dbReference>
<dbReference type="GO" id="GO:0006817">
    <property type="term" value="P:phosphate ion transport"/>
    <property type="evidence" value="ECO:0007669"/>
    <property type="project" value="UniProtKB-KW"/>
</dbReference>
<evidence type="ECO:0000256" key="2">
    <source>
        <dbReference type="ARBA" id="ARBA00008107"/>
    </source>
</evidence>
<feature type="domain" description="PhoU" evidence="8">
    <location>
        <begin position="18"/>
        <end position="105"/>
    </location>
</feature>
<evidence type="ECO:0000313" key="9">
    <source>
        <dbReference type="EMBL" id="RAV10573.1"/>
    </source>
</evidence>
<dbReference type="SUPFAM" id="SSF109755">
    <property type="entry name" value="PhoU-like"/>
    <property type="match status" value="1"/>
</dbReference>
<evidence type="ECO:0000256" key="6">
    <source>
        <dbReference type="ARBA" id="ARBA00022592"/>
    </source>
</evidence>
<evidence type="ECO:0000259" key="8">
    <source>
        <dbReference type="Pfam" id="PF01895"/>
    </source>
</evidence>
<keyword evidence="5 7" id="KW-0963">Cytoplasm</keyword>
<dbReference type="Gene3D" id="1.20.58.220">
    <property type="entry name" value="Phosphate transport system protein phou homolog 2, domain 2"/>
    <property type="match status" value="1"/>
</dbReference>
<dbReference type="NCBIfam" id="TIGR02135">
    <property type="entry name" value="phoU_full"/>
    <property type="match status" value="1"/>
</dbReference>
<evidence type="ECO:0000313" key="10">
    <source>
        <dbReference type="Proteomes" id="UP000250369"/>
    </source>
</evidence>
<name>A0A329LVJ7_9BACL</name>
<comment type="similarity">
    <text evidence="2 7">Belongs to the PhoU family.</text>
</comment>
<dbReference type="InterPro" id="IPR026022">
    <property type="entry name" value="PhoU_dom"/>
</dbReference>
<organism evidence="9 10">
    <name type="scientific">Paenibacillus contaminans</name>
    <dbReference type="NCBI Taxonomy" id="450362"/>
    <lineage>
        <taxon>Bacteria</taxon>
        <taxon>Bacillati</taxon>
        <taxon>Bacillota</taxon>
        <taxon>Bacilli</taxon>
        <taxon>Bacillales</taxon>
        <taxon>Paenibacillaceae</taxon>
        <taxon>Paenibacillus</taxon>
    </lineage>
</organism>
<keyword evidence="6 7" id="KW-0592">Phosphate transport</keyword>
<dbReference type="GO" id="GO:0005737">
    <property type="term" value="C:cytoplasm"/>
    <property type="evidence" value="ECO:0007669"/>
    <property type="project" value="UniProtKB-SubCell"/>
</dbReference>
<gene>
    <name evidence="9" type="primary">phoU</name>
    <name evidence="9" type="ORF">DQG23_37460</name>
</gene>
<dbReference type="Proteomes" id="UP000250369">
    <property type="component" value="Unassembled WGS sequence"/>
</dbReference>
<keyword evidence="10" id="KW-1185">Reference proteome</keyword>
<feature type="domain" description="PhoU" evidence="8">
    <location>
        <begin position="122"/>
        <end position="204"/>
    </location>
</feature>
<protein>
    <recommendedName>
        <fullName evidence="7">Phosphate-specific transport system accessory protein PhoU</fullName>
    </recommendedName>
</protein>
<dbReference type="InterPro" id="IPR028366">
    <property type="entry name" value="PhoU"/>
</dbReference>
<proteinExistence type="inferred from homology"/>
<dbReference type="PANTHER" id="PTHR42930">
    <property type="entry name" value="PHOSPHATE-SPECIFIC TRANSPORT SYSTEM ACCESSORY PROTEIN PHOU"/>
    <property type="match status" value="1"/>
</dbReference>
<comment type="caution">
    <text evidence="9">The sequence shown here is derived from an EMBL/GenBank/DDBJ whole genome shotgun (WGS) entry which is preliminary data.</text>
</comment>
<dbReference type="GO" id="GO:0045936">
    <property type="term" value="P:negative regulation of phosphate metabolic process"/>
    <property type="evidence" value="ECO:0007669"/>
    <property type="project" value="InterPro"/>
</dbReference>
<dbReference type="PIRSF" id="PIRSF003107">
    <property type="entry name" value="PhoU"/>
    <property type="match status" value="1"/>
</dbReference>
<evidence type="ECO:0000256" key="5">
    <source>
        <dbReference type="ARBA" id="ARBA00022490"/>
    </source>
</evidence>
<evidence type="ECO:0000256" key="7">
    <source>
        <dbReference type="PIRNR" id="PIRNR003107"/>
    </source>
</evidence>
<comment type="function">
    <text evidence="7">Plays a role in the regulation of phosphate uptake.</text>
</comment>
<evidence type="ECO:0000256" key="3">
    <source>
        <dbReference type="ARBA" id="ARBA00011738"/>
    </source>
</evidence>
<keyword evidence="4 7" id="KW-0813">Transport</keyword>
<comment type="subunit">
    <text evidence="3 7">Homodimer.</text>
</comment>
<dbReference type="EMBL" id="QMFB01000042">
    <property type="protein sequence ID" value="RAV10573.1"/>
    <property type="molecule type" value="Genomic_DNA"/>
</dbReference>
<evidence type="ECO:0000256" key="1">
    <source>
        <dbReference type="ARBA" id="ARBA00004496"/>
    </source>
</evidence>
<dbReference type="OrthoDB" id="9814256at2"/>
<evidence type="ECO:0000256" key="4">
    <source>
        <dbReference type="ARBA" id="ARBA00022448"/>
    </source>
</evidence>
<accession>A0A329LVJ7</accession>
<dbReference type="InterPro" id="IPR038078">
    <property type="entry name" value="PhoU-like_sf"/>
</dbReference>
<dbReference type="PANTHER" id="PTHR42930:SF3">
    <property type="entry name" value="PHOSPHATE-SPECIFIC TRANSPORT SYSTEM ACCESSORY PROTEIN PHOU"/>
    <property type="match status" value="1"/>
</dbReference>
<dbReference type="Pfam" id="PF01895">
    <property type="entry name" value="PhoU"/>
    <property type="match status" value="2"/>
</dbReference>
<dbReference type="GO" id="GO:0030643">
    <property type="term" value="P:intracellular phosphate ion homeostasis"/>
    <property type="evidence" value="ECO:0007669"/>
    <property type="project" value="InterPro"/>
</dbReference>
<dbReference type="AlphaFoldDB" id="A0A329LVJ7"/>
<dbReference type="FunFam" id="1.20.58.220:FF:000004">
    <property type="entry name" value="Phosphate-specific transport system accessory protein PhoU"/>
    <property type="match status" value="1"/>
</dbReference>
<sequence length="219" mass="24408">MDTRANYHQALQGLQTKLLKMGSDVEIQIRDAVEALRLLDEPMARATVARDDEIDEQMLRIEETCFSLIALQQPMAGDLRTIGMAMKIAIDLERIGDHAVDIAKIAIRLNGEKLVKPLIDIPLMASIAQTMLRDSLLAYTEGNVNRAASLADKDDEVDKIYSTVVQHLTELMGTDISTNRQLTHLLMVAHYLERVADHTTNIGEGVIYMVAGKRKDLNV</sequence>